<accession>A0A9D4DIJ6</accession>
<evidence type="ECO:0000313" key="2">
    <source>
        <dbReference type="Proteomes" id="UP000828390"/>
    </source>
</evidence>
<dbReference type="EMBL" id="JAIWYP010000010">
    <property type="protein sequence ID" value="KAH3749045.1"/>
    <property type="molecule type" value="Genomic_DNA"/>
</dbReference>
<name>A0A9D4DIJ6_DREPO</name>
<dbReference type="AlphaFoldDB" id="A0A9D4DIJ6"/>
<proteinExistence type="predicted"/>
<reference evidence="1" key="2">
    <citation type="submission" date="2020-11" db="EMBL/GenBank/DDBJ databases">
        <authorList>
            <person name="McCartney M.A."/>
            <person name="Auch B."/>
            <person name="Kono T."/>
            <person name="Mallez S."/>
            <person name="Becker A."/>
            <person name="Gohl D.M."/>
            <person name="Silverstein K.A.T."/>
            <person name="Koren S."/>
            <person name="Bechman K.B."/>
            <person name="Herman A."/>
            <person name="Abrahante J.E."/>
            <person name="Garbe J."/>
        </authorList>
    </citation>
    <scope>NUCLEOTIDE SEQUENCE</scope>
    <source>
        <strain evidence="1">Duluth1</strain>
        <tissue evidence="1">Whole animal</tissue>
    </source>
</reference>
<keyword evidence="2" id="KW-1185">Reference proteome</keyword>
<gene>
    <name evidence="1" type="ORF">DPMN_183535</name>
</gene>
<protein>
    <submittedName>
        <fullName evidence="1">Uncharacterized protein</fullName>
    </submittedName>
</protein>
<sequence>MLNELFPFCCFTVRLEVIKERRTKVSRWKAWQVHVKVKQLVRLFYQRLQHWD</sequence>
<dbReference type="Proteomes" id="UP000828390">
    <property type="component" value="Unassembled WGS sequence"/>
</dbReference>
<reference evidence="1" key="1">
    <citation type="journal article" date="2019" name="bioRxiv">
        <title>The Genome of the Zebra Mussel, Dreissena polymorpha: A Resource for Invasive Species Research.</title>
        <authorList>
            <person name="McCartney M.A."/>
            <person name="Auch B."/>
            <person name="Kono T."/>
            <person name="Mallez S."/>
            <person name="Zhang Y."/>
            <person name="Obille A."/>
            <person name="Becker A."/>
            <person name="Abrahante J.E."/>
            <person name="Garbe J."/>
            <person name="Badalamenti J.P."/>
            <person name="Herman A."/>
            <person name="Mangelson H."/>
            <person name="Liachko I."/>
            <person name="Sullivan S."/>
            <person name="Sone E.D."/>
            <person name="Koren S."/>
            <person name="Silverstein K.A.T."/>
            <person name="Beckman K.B."/>
            <person name="Gohl D.M."/>
        </authorList>
    </citation>
    <scope>NUCLEOTIDE SEQUENCE</scope>
    <source>
        <strain evidence="1">Duluth1</strain>
        <tissue evidence="1">Whole animal</tissue>
    </source>
</reference>
<organism evidence="1 2">
    <name type="scientific">Dreissena polymorpha</name>
    <name type="common">Zebra mussel</name>
    <name type="synonym">Mytilus polymorpha</name>
    <dbReference type="NCBI Taxonomy" id="45954"/>
    <lineage>
        <taxon>Eukaryota</taxon>
        <taxon>Metazoa</taxon>
        <taxon>Spiralia</taxon>
        <taxon>Lophotrochozoa</taxon>
        <taxon>Mollusca</taxon>
        <taxon>Bivalvia</taxon>
        <taxon>Autobranchia</taxon>
        <taxon>Heteroconchia</taxon>
        <taxon>Euheterodonta</taxon>
        <taxon>Imparidentia</taxon>
        <taxon>Neoheterodontei</taxon>
        <taxon>Myida</taxon>
        <taxon>Dreissenoidea</taxon>
        <taxon>Dreissenidae</taxon>
        <taxon>Dreissena</taxon>
    </lineage>
</organism>
<evidence type="ECO:0000313" key="1">
    <source>
        <dbReference type="EMBL" id="KAH3749045.1"/>
    </source>
</evidence>
<comment type="caution">
    <text evidence="1">The sequence shown here is derived from an EMBL/GenBank/DDBJ whole genome shotgun (WGS) entry which is preliminary data.</text>
</comment>